<dbReference type="FunFam" id="1.10.420.10:FF:000009">
    <property type="entry name" value="Ascorbate peroxidase"/>
    <property type="match status" value="1"/>
</dbReference>
<dbReference type="GO" id="GO:0005758">
    <property type="term" value="C:mitochondrial intermembrane space"/>
    <property type="evidence" value="ECO:0007669"/>
    <property type="project" value="UniProtKB-SubCell"/>
</dbReference>
<accession>A0A0M0K100</accession>
<dbReference type="GO" id="GO:0004130">
    <property type="term" value="F:cytochrome-c peroxidase activity"/>
    <property type="evidence" value="ECO:0007669"/>
    <property type="project" value="UniProtKB-EC"/>
</dbReference>
<keyword evidence="3 16" id="KW-0575">Peroxidase</keyword>
<dbReference type="SUPFAM" id="SSF48113">
    <property type="entry name" value="Heme-dependent peroxidases"/>
    <property type="match status" value="1"/>
</dbReference>
<feature type="domain" description="Plant heme peroxidase family profile" evidence="15">
    <location>
        <begin position="113"/>
        <end position="318"/>
    </location>
</feature>
<dbReference type="GO" id="GO:0020037">
    <property type="term" value="F:heme binding"/>
    <property type="evidence" value="ECO:0007669"/>
    <property type="project" value="InterPro"/>
</dbReference>
<proteinExistence type="inferred from homology"/>
<dbReference type="Gene3D" id="1.10.520.10">
    <property type="match status" value="1"/>
</dbReference>
<dbReference type="Pfam" id="PF00141">
    <property type="entry name" value="peroxidase"/>
    <property type="match status" value="1"/>
</dbReference>
<dbReference type="GO" id="GO:0034599">
    <property type="term" value="P:cellular response to oxidative stress"/>
    <property type="evidence" value="ECO:0007669"/>
    <property type="project" value="InterPro"/>
</dbReference>
<dbReference type="AlphaFoldDB" id="A0A0M0K100"/>
<comment type="caution">
    <text evidence="16">The sequence shown here is derived from an EMBL/GenBank/DDBJ whole genome shotgun (WGS) entry which is preliminary data.</text>
</comment>
<dbReference type="GO" id="GO:0000302">
    <property type="term" value="P:response to reactive oxygen species"/>
    <property type="evidence" value="ECO:0007669"/>
    <property type="project" value="TreeGrafter"/>
</dbReference>
<evidence type="ECO:0000256" key="14">
    <source>
        <dbReference type="SAM" id="SignalP"/>
    </source>
</evidence>
<keyword evidence="4" id="KW-0349">Heme</keyword>
<gene>
    <name evidence="16" type="ORF">Ctob_008056</name>
</gene>
<keyword evidence="14" id="KW-0732">Signal</keyword>
<dbReference type="OrthoDB" id="2859658at2759"/>
<dbReference type="Gene3D" id="1.10.420.10">
    <property type="entry name" value="Peroxidase, domain 2"/>
    <property type="match status" value="1"/>
</dbReference>
<reference evidence="17" key="1">
    <citation type="journal article" date="2015" name="PLoS Genet.">
        <title>Genome Sequence and Transcriptome Analyses of Chrysochromulina tobin: Metabolic Tools for Enhanced Algal Fitness in the Prominent Order Prymnesiales (Haptophyceae).</title>
        <authorList>
            <person name="Hovde B.T."/>
            <person name="Deodato C.R."/>
            <person name="Hunsperger H.M."/>
            <person name="Ryken S.A."/>
            <person name="Yost W."/>
            <person name="Jha R.K."/>
            <person name="Patterson J."/>
            <person name="Monnat R.J. Jr."/>
            <person name="Barlow S.B."/>
            <person name="Starkenburg S.R."/>
            <person name="Cattolico R.A."/>
        </authorList>
    </citation>
    <scope>NUCLEOTIDE SEQUENCE</scope>
    <source>
        <strain evidence="17">CCMP291</strain>
    </source>
</reference>
<evidence type="ECO:0000313" key="17">
    <source>
        <dbReference type="Proteomes" id="UP000037460"/>
    </source>
</evidence>
<dbReference type="InterPro" id="IPR002207">
    <property type="entry name" value="Peroxidase_I"/>
</dbReference>
<evidence type="ECO:0000259" key="15">
    <source>
        <dbReference type="PROSITE" id="PS50873"/>
    </source>
</evidence>
<dbReference type="EMBL" id="JWZX01001855">
    <property type="protein sequence ID" value="KOO32068.1"/>
    <property type="molecule type" value="Genomic_DNA"/>
</dbReference>
<evidence type="ECO:0000256" key="12">
    <source>
        <dbReference type="ARBA" id="ARBA00049265"/>
    </source>
</evidence>
<evidence type="ECO:0000256" key="8">
    <source>
        <dbReference type="ARBA" id="ARBA00023004"/>
    </source>
</evidence>
<dbReference type="EC" id="1.11.1.5" evidence="10"/>
<comment type="catalytic activity">
    <reaction evidence="12">
        <text>2 Fe(II)-[cytochrome c] + H2O2 + 2 H(+) = 2 Fe(III)-[cytochrome c] + 2 H2O</text>
        <dbReference type="Rhea" id="RHEA:16581"/>
        <dbReference type="Rhea" id="RHEA-COMP:10350"/>
        <dbReference type="Rhea" id="RHEA-COMP:14399"/>
        <dbReference type="ChEBI" id="CHEBI:15377"/>
        <dbReference type="ChEBI" id="CHEBI:15378"/>
        <dbReference type="ChEBI" id="CHEBI:16240"/>
        <dbReference type="ChEBI" id="CHEBI:29033"/>
        <dbReference type="ChEBI" id="CHEBI:29034"/>
        <dbReference type="EC" id="1.11.1.5"/>
    </reaction>
</comment>
<comment type="subcellular location">
    <subcellularLocation>
        <location evidence="2">Mitochondrion intermembrane space</location>
    </subcellularLocation>
    <subcellularLocation>
        <location evidence="1">Mitochondrion matrix</location>
    </subcellularLocation>
</comment>
<dbReference type="InterPro" id="IPR019793">
    <property type="entry name" value="Peroxidases_heam-ligand_BS"/>
</dbReference>
<sequence length="318" mass="34031">MRSFITVSILCGASALRVTPNIDRRTVFRAVAALTGASTLHGLEPAFAEAPDYAGAKKALQAMIAADKDIGPTMVRLAWHSSGTYDKMSKTGGSGGGTIRFKEELAHGGNAGLDKLVAKLEPVHKSFPTVSYADLYTLAGATALEAAGVPVPWKAGRVDAMTPAAVTPDGRLPAASKGNDPQKTAKALRMDVFYRMGFNDKEIVALSGAHALGRCHPDASGYSGPWTPTPYTLNNGYFNLLLSVPWTIKEWNGPMQFEDPSGKLMMLPSDLALVQDKNFRPFVQMYAKDNAMFVKDFTAAYTKLTELGTKNLKAVALA</sequence>
<keyword evidence="8" id="KW-0408">Iron</keyword>
<keyword evidence="5" id="KW-0479">Metal-binding</keyword>
<dbReference type="PeroxiBase" id="13467">
    <property type="entry name" value="CtoCcP01"/>
</dbReference>
<evidence type="ECO:0000256" key="11">
    <source>
        <dbReference type="ARBA" id="ARBA00040313"/>
    </source>
</evidence>
<dbReference type="PROSITE" id="PS00436">
    <property type="entry name" value="PEROXIDASE_2"/>
    <property type="match status" value="1"/>
</dbReference>
<evidence type="ECO:0000256" key="6">
    <source>
        <dbReference type="ARBA" id="ARBA00022946"/>
    </source>
</evidence>
<evidence type="ECO:0000256" key="3">
    <source>
        <dbReference type="ARBA" id="ARBA00022559"/>
    </source>
</evidence>
<dbReference type="PRINTS" id="PR00459">
    <property type="entry name" value="ASPEROXIDASE"/>
</dbReference>
<comment type="similarity">
    <text evidence="13">Belongs to the peroxidase family.</text>
</comment>
<evidence type="ECO:0000256" key="9">
    <source>
        <dbReference type="ARBA" id="ARBA00023128"/>
    </source>
</evidence>
<dbReference type="GO" id="GO:0005759">
    <property type="term" value="C:mitochondrial matrix"/>
    <property type="evidence" value="ECO:0007669"/>
    <property type="project" value="UniProtKB-SubCell"/>
</dbReference>
<dbReference type="GO" id="GO:0046872">
    <property type="term" value="F:metal ion binding"/>
    <property type="evidence" value="ECO:0007669"/>
    <property type="project" value="UniProtKB-KW"/>
</dbReference>
<dbReference type="GO" id="GO:0042744">
    <property type="term" value="P:hydrogen peroxide catabolic process"/>
    <property type="evidence" value="ECO:0007669"/>
    <property type="project" value="TreeGrafter"/>
</dbReference>
<feature type="chain" id="PRO_5012384639" description="Cytochrome c peroxidase, mitochondrial" evidence="14">
    <location>
        <begin position="16"/>
        <end position="318"/>
    </location>
</feature>
<evidence type="ECO:0000313" key="16">
    <source>
        <dbReference type="EMBL" id="KOO32068.1"/>
    </source>
</evidence>
<keyword evidence="6" id="KW-0809">Transit peptide</keyword>
<dbReference type="InterPro" id="IPR002016">
    <property type="entry name" value="Haem_peroxidase"/>
</dbReference>
<evidence type="ECO:0000256" key="4">
    <source>
        <dbReference type="ARBA" id="ARBA00022617"/>
    </source>
</evidence>
<keyword evidence="17" id="KW-1185">Reference proteome</keyword>
<dbReference type="InterPro" id="IPR019794">
    <property type="entry name" value="Peroxidases_AS"/>
</dbReference>
<keyword evidence="7" id="KW-0560">Oxidoreductase</keyword>
<keyword evidence="9" id="KW-0496">Mitochondrion</keyword>
<organism evidence="16 17">
    <name type="scientific">Chrysochromulina tobinii</name>
    <dbReference type="NCBI Taxonomy" id="1460289"/>
    <lineage>
        <taxon>Eukaryota</taxon>
        <taxon>Haptista</taxon>
        <taxon>Haptophyta</taxon>
        <taxon>Prymnesiophyceae</taxon>
        <taxon>Prymnesiales</taxon>
        <taxon>Chrysochromulinaceae</taxon>
        <taxon>Chrysochromulina</taxon>
    </lineage>
</organism>
<dbReference type="Proteomes" id="UP000037460">
    <property type="component" value="Unassembled WGS sequence"/>
</dbReference>
<dbReference type="PROSITE" id="PS00435">
    <property type="entry name" value="PEROXIDASE_1"/>
    <property type="match status" value="1"/>
</dbReference>
<dbReference type="PANTHER" id="PTHR31356">
    <property type="entry name" value="THYLAKOID LUMENAL 29 KDA PROTEIN, CHLOROPLASTIC-RELATED"/>
    <property type="match status" value="1"/>
</dbReference>
<evidence type="ECO:0000256" key="1">
    <source>
        <dbReference type="ARBA" id="ARBA00004305"/>
    </source>
</evidence>
<evidence type="ECO:0000256" key="2">
    <source>
        <dbReference type="ARBA" id="ARBA00004569"/>
    </source>
</evidence>
<dbReference type="PANTHER" id="PTHR31356:SF58">
    <property type="entry name" value="CYTOCHROME C PEROXIDASE, MITOCHONDRIAL"/>
    <property type="match status" value="1"/>
</dbReference>
<feature type="signal peptide" evidence="14">
    <location>
        <begin position="1"/>
        <end position="15"/>
    </location>
</feature>
<dbReference type="PRINTS" id="PR00458">
    <property type="entry name" value="PEROXIDASE"/>
</dbReference>
<dbReference type="InterPro" id="IPR044831">
    <property type="entry name" value="Ccp1-like"/>
</dbReference>
<evidence type="ECO:0000256" key="10">
    <source>
        <dbReference type="ARBA" id="ARBA00039063"/>
    </source>
</evidence>
<evidence type="ECO:0000256" key="7">
    <source>
        <dbReference type="ARBA" id="ARBA00023002"/>
    </source>
</evidence>
<evidence type="ECO:0000256" key="13">
    <source>
        <dbReference type="RuleBase" id="RU004241"/>
    </source>
</evidence>
<evidence type="ECO:0000256" key="5">
    <source>
        <dbReference type="ARBA" id="ARBA00022723"/>
    </source>
</evidence>
<dbReference type="InterPro" id="IPR010255">
    <property type="entry name" value="Haem_peroxidase_sf"/>
</dbReference>
<name>A0A0M0K100_9EUKA</name>
<protein>
    <recommendedName>
        <fullName evidence="11">Cytochrome c peroxidase, mitochondrial</fullName>
        <ecNumber evidence="10">1.11.1.5</ecNumber>
    </recommendedName>
</protein>
<dbReference type="PROSITE" id="PS50873">
    <property type="entry name" value="PEROXIDASE_4"/>
    <property type="match status" value="1"/>
</dbReference>